<sequence length="308" mass="32858">MTAYIARRVLLFVPVLLCIAVLSFFLVRGAPGSPFSSEKNISEETLVALNAEYGFDKPLPVQLGMYLRNLARGNLGRSLHYRDRTVNDIIGQALPVSVKLGLFALIISLAAGVPLGVVSAWRSNTAIDYAAMTVALIGISVPSFVLASLLVLVFCFLVPLFPAVGMGGPLSMVLPAATLSAPFIAYVSRITRGSMLETLSQEYIQTARAKGASTVSVLFTHGLKNGIIPVITFLGPATAGILTGSVVVEKIFAIPGLGINFIHSALHRDYFLAIGCALVYGALLMTLNLVSDILYGVVDPRISYDRKK</sequence>
<dbReference type="EMBL" id="MFYX01000103">
    <property type="protein sequence ID" value="OGK02689.1"/>
    <property type="molecule type" value="Genomic_DNA"/>
</dbReference>
<dbReference type="PROSITE" id="PS50928">
    <property type="entry name" value="ABC_TM1"/>
    <property type="match status" value="1"/>
</dbReference>
<dbReference type="AlphaFoldDB" id="A0A1F7F7R0"/>
<dbReference type="InterPro" id="IPR000515">
    <property type="entry name" value="MetI-like"/>
</dbReference>
<evidence type="ECO:0000256" key="2">
    <source>
        <dbReference type="ARBA" id="ARBA00022448"/>
    </source>
</evidence>
<comment type="subcellular location">
    <subcellularLocation>
        <location evidence="1 7">Cell membrane</location>
        <topology evidence="1 7">Multi-pass membrane protein</topology>
    </subcellularLocation>
</comment>
<keyword evidence="6 7" id="KW-0472">Membrane</keyword>
<dbReference type="PANTHER" id="PTHR43163:SF6">
    <property type="entry name" value="DIPEPTIDE TRANSPORT SYSTEM PERMEASE PROTEIN DPPB-RELATED"/>
    <property type="match status" value="1"/>
</dbReference>
<reference evidence="9 10" key="1">
    <citation type="journal article" date="2016" name="Nat. Commun.">
        <title>Thousands of microbial genomes shed light on interconnected biogeochemical processes in an aquifer system.</title>
        <authorList>
            <person name="Anantharaman K."/>
            <person name="Brown C.T."/>
            <person name="Hug L.A."/>
            <person name="Sharon I."/>
            <person name="Castelle C.J."/>
            <person name="Probst A.J."/>
            <person name="Thomas B.C."/>
            <person name="Singh A."/>
            <person name="Wilkins M.J."/>
            <person name="Karaoz U."/>
            <person name="Brodie E.L."/>
            <person name="Williams K.H."/>
            <person name="Hubbard S.S."/>
            <person name="Banfield J.F."/>
        </authorList>
    </citation>
    <scope>NUCLEOTIDE SEQUENCE [LARGE SCALE GENOMIC DNA]</scope>
</reference>
<organism evidence="9 10">
    <name type="scientific">Candidatus Raymondbacteria bacterium RIFOXYD12_FULL_49_13</name>
    <dbReference type="NCBI Taxonomy" id="1817890"/>
    <lineage>
        <taxon>Bacteria</taxon>
        <taxon>Raymondiibacteriota</taxon>
    </lineage>
</organism>
<evidence type="ECO:0000256" key="7">
    <source>
        <dbReference type="RuleBase" id="RU363032"/>
    </source>
</evidence>
<protein>
    <recommendedName>
        <fullName evidence="8">ABC transmembrane type-1 domain-containing protein</fullName>
    </recommendedName>
</protein>
<dbReference type="InterPro" id="IPR035906">
    <property type="entry name" value="MetI-like_sf"/>
</dbReference>
<dbReference type="Gene3D" id="1.10.3720.10">
    <property type="entry name" value="MetI-like"/>
    <property type="match status" value="1"/>
</dbReference>
<evidence type="ECO:0000256" key="3">
    <source>
        <dbReference type="ARBA" id="ARBA00022475"/>
    </source>
</evidence>
<feature type="transmembrane region" description="Helical" evidence="7">
    <location>
        <begin position="100"/>
        <end position="121"/>
    </location>
</feature>
<feature type="domain" description="ABC transmembrane type-1" evidence="8">
    <location>
        <begin position="94"/>
        <end position="295"/>
    </location>
</feature>
<name>A0A1F7F7R0_UNCRA</name>
<accession>A0A1F7F7R0</accession>
<dbReference type="Pfam" id="PF19300">
    <property type="entry name" value="BPD_transp_1_N"/>
    <property type="match status" value="1"/>
</dbReference>
<evidence type="ECO:0000256" key="4">
    <source>
        <dbReference type="ARBA" id="ARBA00022692"/>
    </source>
</evidence>
<evidence type="ECO:0000256" key="6">
    <source>
        <dbReference type="ARBA" id="ARBA00023136"/>
    </source>
</evidence>
<evidence type="ECO:0000256" key="5">
    <source>
        <dbReference type="ARBA" id="ARBA00022989"/>
    </source>
</evidence>
<dbReference type="Proteomes" id="UP000179243">
    <property type="component" value="Unassembled WGS sequence"/>
</dbReference>
<evidence type="ECO:0000256" key="1">
    <source>
        <dbReference type="ARBA" id="ARBA00004651"/>
    </source>
</evidence>
<dbReference type="CDD" id="cd06261">
    <property type="entry name" value="TM_PBP2"/>
    <property type="match status" value="1"/>
</dbReference>
<dbReference type="GO" id="GO:0055085">
    <property type="term" value="P:transmembrane transport"/>
    <property type="evidence" value="ECO:0007669"/>
    <property type="project" value="InterPro"/>
</dbReference>
<comment type="similarity">
    <text evidence="7">Belongs to the binding-protein-dependent transport system permease family.</text>
</comment>
<keyword evidence="4 7" id="KW-0812">Transmembrane</keyword>
<keyword evidence="3" id="KW-1003">Cell membrane</keyword>
<dbReference type="PANTHER" id="PTHR43163">
    <property type="entry name" value="DIPEPTIDE TRANSPORT SYSTEM PERMEASE PROTEIN DPPB-RELATED"/>
    <property type="match status" value="1"/>
</dbReference>
<feature type="transmembrane region" description="Helical" evidence="7">
    <location>
        <begin position="167"/>
        <end position="187"/>
    </location>
</feature>
<dbReference type="InterPro" id="IPR045621">
    <property type="entry name" value="BPD_transp_1_N"/>
</dbReference>
<feature type="transmembrane region" description="Helical" evidence="7">
    <location>
        <begin position="133"/>
        <end position="161"/>
    </location>
</feature>
<proteinExistence type="inferred from homology"/>
<feature type="transmembrane region" description="Helical" evidence="7">
    <location>
        <begin position="270"/>
        <end position="290"/>
    </location>
</feature>
<dbReference type="Pfam" id="PF00528">
    <property type="entry name" value="BPD_transp_1"/>
    <property type="match status" value="1"/>
</dbReference>
<evidence type="ECO:0000313" key="9">
    <source>
        <dbReference type="EMBL" id="OGK02689.1"/>
    </source>
</evidence>
<evidence type="ECO:0000259" key="8">
    <source>
        <dbReference type="PROSITE" id="PS50928"/>
    </source>
</evidence>
<comment type="caution">
    <text evidence="9">The sequence shown here is derived from an EMBL/GenBank/DDBJ whole genome shotgun (WGS) entry which is preliminary data.</text>
</comment>
<dbReference type="GO" id="GO:0005886">
    <property type="term" value="C:plasma membrane"/>
    <property type="evidence" value="ECO:0007669"/>
    <property type="project" value="UniProtKB-SubCell"/>
</dbReference>
<keyword evidence="2 7" id="KW-0813">Transport</keyword>
<evidence type="ECO:0000313" key="10">
    <source>
        <dbReference type="Proteomes" id="UP000179243"/>
    </source>
</evidence>
<keyword evidence="5 7" id="KW-1133">Transmembrane helix</keyword>
<gene>
    <name evidence="9" type="ORF">A2519_09495</name>
</gene>
<dbReference type="SUPFAM" id="SSF161098">
    <property type="entry name" value="MetI-like"/>
    <property type="match status" value="1"/>
</dbReference>